<evidence type="ECO:0000256" key="8">
    <source>
        <dbReference type="ARBA" id="ARBA00022741"/>
    </source>
</evidence>
<dbReference type="SMART" id="SM00304">
    <property type="entry name" value="HAMP"/>
    <property type="match status" value="1"/>
</dbReference>
<organism evidence="17 18">
    <name type="scientific">Marinagarivorans cellulosilyticus</name>
    <dbReference type="NCBI Taxonomy" id="2721545"/>
    <lineage>
        <taxon>Bacteria</taxon>
        <taxon>Pseudomonadati</taxon>
        <taxon>Pseudomonadota</taxon>
        <taxon>Gammaproteobacteria</taxon>
        <taxon>Cellvibrionales</taxon>
        <taxon>Cellvibrionaceae</taxon>
        <taxon>Marinagarivorans</taxon>
    </lineage>
</organism>
<keyword evidence="12" id="KW-0902">Two-component regulatory system</keyword>
<dbReference type="SMART" id="SM00388">
    <property type="entry name" value="HisKA"/>
    <property type="match status" value="1"/>
</dbReference>
<dbReference type="CDD" id="cd00082">
    <property type="entry name" value="HisKA"/>
    <property type="match status" value="1"/>
</dbReference>
<dbReference type="Pfam" id="PF00672">
    <property type="entry name" value="HAMP"/>
    <property type="match status" value="1"/>
</dbReference>
<evidence type="ECO:0000259" key="16">
    <source>
        <dbReference type="PROSITE" id="PS50885"/>
    </source>
</evidence>
<evidence type="ECO:0000256" key="4">
    <source>
        <dbReference type="ARBA" id="ARBA00022475"/>
    </source>
</evidence>
<evidence type="ECO:0000256" key="3">
    <source>
        <dbReference type="ARBA" id="ARBA00012438"/>
    </source>
</evidence>
<comment type="subcellular location">
    <subcellularLocation>
        <location evidence="2">Cell membrane</location>
        <topology evidence="2">Multi-pass membrane protein</topology>
    </subcellularLocation>
</comment>
<dbReference type="InterPro" id="IPR036890">
    <property type="entry name" value="HATPase_C_sf"/>
</dbReference>
<feature type="transmembrane region" description="Helical" evidence="14">
    <location>
        <begin position="9"/>
        <end position="28"/>
    </location>
</feature>
<feature type="domain" description="Histidine kinase" evidence="15">
    <location>
        <begin position="253"/>
        <end position="469"/>
    </location>
</feature>
<dbReference type="InterPro" id="IPR005467">
    <property type="entry name" value="His_kinase_dom"/>
</dbReference>
<dbReference type="PANTHER" id="PTHR45528:SF1">
    <property type="entry name" value="SENSOR HISTIDINE KINASE CPXA"/>
    <property type="match status" value="1"/>
</dbReference>
<dbReference type="Gene3D" id="3.30.565.10">
    <property type="entry name" value="Histidine kinase-like ATPase, C-terminal domain"/>
    <property type="match status" value="1"/>
</dbReference>
<evidence type="ECO:0000256" key="12">
    <source>
        <dbReference type="ARBA" id="ARBA00023012"/>
    </source>
</evidence>
<dbReference type="SUPFAM" id="SSF47384">
    <property type="entry name" value="Homodimeric domain of signal transducing histidine kinase"/>
    <property type="match status" value="1"/>
</dbReference>
<keyword evidence="18" id="KW-1185">Reference proteome</keyword>
<keyword evidence="11 14" id="KW-1133">Transmembrane helix</keyword>
<reference evidence="17 18" key="1">
    <citation type="journal article" date="2022" name="IScience">
        <title>An ultrasensitive nanofiber-based assay for enzymatic hydrolysis and deep-sea microbial degradation of cellulose.</title>
        <authorList>
            <person name="Tsudome M."/>
            <person name="Tachioka M."/>
            <person name="Miyazaki M."/>
            <person name="Uchimura K."/>
            <person name="Tsuda M."/>
            <person name="Takaki Y."/>
            <person name="Deguchi S."/>
        </authorList>
    </citation>
    <scope>NUCLEOTIDE SEQUENCE [LARGE SCALE GENOMIC DNA]</scope>
    <source>
        <strain evidence="17 18">GE09</strain>
    </source>
</reference>
<dbReference type="PRINTS" id="PR00344">
    <property type="entry name" value="BCTRLSENSOR"/>
</dbReference>
<dbReference type="EC" id="2.7.13.3" evidence="3"/>
<keyword evidence="13 14" id="KW-0472">Membrane</keyword>
<dbReference type="Proteomes" id="UP001320119">
    <property type="component" value="Chromosome"/>
</dbReference>
<keyword evidence="4" id="KW-1003">Cell membrane</keyword>
<comment type="catalytic activity">
    <reaction evidence="1">
        <text>ATP + protein L-histidine = ADP + protein N-phospho-L-histidine.</text>
        <dbReference type="EC" id="2.7.13.3"/>
    </reaction>
</comment>
<dbReference type="SUPFAM" id="SSF158472">
    <property type="entry name" value="HAMP domain-like"/>
    <property type="match status" value="1"/>
</dbReference>
<keyword evidence="10" id="KW-0067">ATP-binding</keyword>
<dbReference type="AlphaFoldDB" id="A0AAN1WGG2"/>
<feature type="domain" description="HAMP" evidence="16">
    <location>
        <begin position="193"/>
        <end position="245"/>
    </location>
</feature>
<accession>A0AAN1WGG2</accession>
<dbReference type="InterPro" id="IPR004358">
    <property type="entry name" value="Sig_transdc_His_kin-like_C"/>
</dbReference>
<dbReference type="PROSITE" id="PS50885">
    <property type="entry name" value="HAMP"/>
    <property type="match status" value="1"/>
</dbReference>
<dbReference type="Gene3D" id="6.10.340.10">
    <property type="match status" value="1"/>
</dbReference>
<evidence type="ECO:0000256" key="1">
    <source>
        <dbReference type="ARBA" id="ARBA00000085"/>
    </source>
</evidence>
<protein>
    <recommendedName>
        <fullName evidence="3">histidine kinase</fullName>
        <ecNumber evidence="3">2.7.13.3</ecNumber>
    </recommendedName>
</protein>
<dbReference type="RefSeq" id="WP_236986624.1">
    <property type="nucleotide sequence ID" value="NZ_AP023086.1"/>
</dbReference>
<dbReference type="KEGG" id="marq:MARGE09_P1350"/>
<dbReference type="Pfam" id="PF00512">
    <property type="entry name" value="HisKA"/>
    <property type="match status" value="1"/>
</dbReference>
<keyword evidence="6 17" id="KW-0808">Transferase</keyword>
<proteinExistence type="predicted"/>
<dbReference type="PROSITE" id="PS50109">
    <property type="entry name" value="HIS_KIN"/>
    <property type="match status" value="1"/>
</dbReference>
<dbReference type="FunFam" id="3.30.565.10:FF:000006">
    <property type="entry name" value="Sensor histidine kinase WalK"/>
    <property type="match status" value="1"/>
</dbReference>
<dbReference type="InterPro" id="IPR003661">
    <property type="entry name" value="HisK_dim/P_dom"/>
</dbReference>
<keyword evidence="7 14" id="KW-0812">Transmembrane</keyword>
<dbReference type="GO" id="GO:0000155">
    <property type="term" value="F:phosphorelay sensor kinase activity"/>
    <property type="evidence" value="ECO:0007669"/>
    <property type="project" value="InterPro"/>
</dbReference>
<evidence type="ECO:0000256" key="9">
    <source>
        <dbReference type="ARBA" id="ARBA00022777"/>
    </source>
</evidence>
<dbReference type="PANTHER" id="PTHR45528">
    <property type="entry name" value="SENSOR HISTIDINE KINASE CPXA"/>
    <property type="match status" value="1"/>
</dbReference>
<dbReference type="CDD" id="cd06225">
    <property type="entry name" value="HAMP"/>
    <property type="match status" value="1"/>
</dbReference>
<evidence type="ECO:0000256" key="6">
    <source>
        <dbReference type="ARBA" id="ARBA00022679"/>
    </source>
</evidence>
<keyword evidence="5" id="KW-0597">Phosphoprotein</keyword>
<evidence type="ECO:0000259" key="15">
    <source>
        <dbReference type="PROSITE" id="PS50109"/>
    </source>
</evidence>
<dbReference type="InterPro" id="IPR003660">
    <property type="entry name" value="HAMP_dom"/>
</dbReference>
<evidence type="ECO:0000256" key="10">
    <source>
        <dbReference type="ARBA" id="ARBA00022840"/>
    </source>
</evidence>
<dbReference type="GO" id="GO:0005524">
    <property type="term" value="F:ATP binding"/>
    <property type="evidence" value="ECO:0007669"/>
    <property type="project" value="UniProtKB-KW"/>
</dbReference>
<dbReference type="GO" id="GO:0005886">
    <property type="term" value="C:plasma membrane"/>
    <property type="evidence" value="ECO:0007669"/>
    <property type="project" value="UniProtKB-SubCell"/>
</dbReference>
<evidence type="ECO:0000256" key="2">
    <source>
        <dbReference type="ARBA" id="ARBA00004651"/>
    </source>
</evidence>
<sequence length="469" mass="51546">MQINVGTKLWLAFVGTITLCVLALYLLLHNSLRQGFLDYTSQQSVQRLEILRGALANIYREDGSFQPLALAPERWLNLKDIVFSETDALFANTVQTTNDTTATPQAYYREFVSSISLHDTNKGLLLGVTKAKQSLIWIPVTTDQVVGYISFVKPTVVSRAQDRNFIQHQFKVFSLISLLVLIIATLVAALFARRISRPLKELAINTQALAAGNYSQKMPVAGHDEIGQLCNSFNLLAQALAANKESHAHWVADISHEMRTPLSVLKVQIEAMQDGIRPLNQESLAMLYDKTLGLSQLIDDLFELSLSDVGTLSYHKEKLNLCTLLKTCIAHYEVKVQSAGLTLEEGIDKTLNIQVLADANRLQQLLSNLLENSVRYTDAGGIIRVALSASETQANITIDDSAPCIPPGQEDKIFDRLYRIENSRSRDTGGAGLGLAICKNIVSAHQGTINAGPSSLGGVRILITLPINH</sequence>
<name>A0AAN1WGG2_9GAMM</name>
<keyword evidence="9 17" id="KW-0418">Kinase</keyword>
<feature type="transmembrane region" description="Helical" evidence="14">
    <location>
        <begin position="172"/>
        <end position="192"/>
    </location>
</feature>
<dbReference type="InterPro" id="IPR036097">
    <property type="entry name" value="HisK_dim/P_sf"/>
</dbReference>
<evidence type="ECO:0000256" key="11">
    <source>
        <dbReference type="ARBA" id="ARBA00022989"/>
    </source>
</evidence>
<evidence type="ECO:0000256" key="7">
    <source>
        <dbReference type="ARBA" id="ARBA00022692"/>
    </source>
</evidence>
<dbReference type="EMBL" id="AP023086">
    <property type="protein sequence ID" value="BCD97149.1"/>
    <property type="molecule type" value="Genomic_DNA"/>
</dbReference>
<dbReference type="InterPro" id="IPR003594">
    <property type="entry name" value="HATPase_dom"/>
</dbReference>
<evidence type="ECO:0000256" key="5">
    <source>
        <dbReference type="ARBA" id="ARBA00022553"/>
    </source>
</evidence>
<dbReference type="SUPFAM" id="SSF55874">
    <property type="entry name" value="ATPase domain of HSP90 chaperone/DNA topoisomerase II/histidine kinase"/>
    <property type="match status" value="1"/>
</dbReference>
<evidence type="ECO:0000313" key="18">
    <source>
        <dbReference type="Proteomes" id="UP001320119"/>
    </source>
</evidence>
<dbReference type="InterPro" id="IPR050398">
    <property type="entry name" value="HssS/ArlS-like"/>
</dbReference>
<dbReference type="SMART" id="SM00387">
    <property type="entry name" value="HATPase_c"/>
    <property type="match status" value="1"/>
</dbReference>
<evidence type="ECO:0000313" key="17">
    <source>
        <dbReference type="EMBL" id="BCD97149.1"/>
    </source>
</evidence>
<evidence type="ECO:0000256" key="13">
    <source>
        <dbReference type="ARBA" id="ARBA00023136"/>
    </source>
</evidence>
<gene>
    <name evidence="17" type="ORF">MARGE09_P1350</name>
</gene>
<dbReference type="Pfam" id="PF02518">
    <property type="entry name" value="HATPase_c"/>
    <property type="match status" value="1"/>
</dbReference>
<dbReference type="Gene3D" id="1.10.287.130">
    <property type="match status" value="1"/>
</dbReference>
<keyword evidence="8" id="KW-0547">Nucleotide-binding</keyword>
<evidence type="ECO:0000256" key="14">
    <source>
        <dbReference type="SAM" id="Phobius"/>
    </source>
</evidence>